<dbReference type="EMBL" id="DSZZ01000501">
    <property type="protein sequence ID" value="HGU53995.1"/>
    <property type="molecule type" value="Genomic_DNA"/>
</dbReference>
<reference evidence="2" key="1">
    <citation type="journal article" date="2020" name="mSystems">
        <title>Genome- and Community-Level Interaction Insights into Carbon Utilization and Element Cycling Functions of Hydrothermarchaeota in Hydrothermal Sediment.</title>
        <authorList>
            <person name="Zhou Z."/>
            <person name="Liu Y."/>
            <person name="Xu W."/>
            <person name="Pan J."/>
            <person name="Luo Z.H."/>
            <person name="Li M."/>
        </authorList>
    </citation>
    <scope>NUCLEOTIDE SEQUENCE [LARGE SCALE GENOMIC DNA]</scope>
    <source>
        <strain evidence="2">SpSt-61</strain>
    </source>
</reference>
<feature type="transmembrane region" description="Helical" evidence="1">
    <location>
        <begin position="95"/>
        <end position="120"/>
    </location>
</feature>
<comment type="caution">
    <text evidence="2">The sequence shown here is derived from an EMBL/GenBank/DDBJ whole genome shotgun (WGS) entry which is preliminary data.</text>
</comment>
<gene>
    <name evidence="2" type="ORF">ENT78_10830</name>
</gene>
<sequence length="165" mass="17615">MVVFGLMIALSSVVYVVEGLIPFPVPGGKWGFSNFLVLYMSVFSGLSDAVVLSVSKSLLGSILSGTIFTPGFFMGFFGSVASAIVQSFLSKFNFLSVFGISFLGMVTNNLVQFAIGSFLIGSKAIFIFLPLVMTLGTFSAFANAFLAVKTHSIVENFELNQGVEK</sequence>
<evidence type="ECO:0000313" key="2">
    <source>
        <dbReference type="EMBL" id="HGU53995.1"/>
    </source>
</evidence>
<name>A0A7V4KF30_FERPE</name>
<feature type="transmembrane region" description="Helical" evidence="1">
    <location>
        <begin position="35"/>
        <end position="55"/>
    </location>
</feature>
<dbReference type="Pfam" id="PF07456">
    <property type="entry name" value="Hpre_diP_synt_I"/>
    <property type="match status" value="1"/>
</dbReference>
<keyword evidence="1" id="KW-1133">Transmembrane helix</keyword>
<dbReference type="PIRSF" id="PIRSF027391">
    <property type="entry name" value="Hpre_diP_synt_I"/>
    <property type="match status" value="1"/>
</dbReference>
<organism evidence="2">
    <name type="scientific">Fervidobacterium pennivorans</name>
    <dbReference type="NCBI Taxonomy" id="93466"/>
    <lineage>
        <taxon>Bacteria</taxon>
        <taxon>Thermotogati</taxon>
        <taxon>Thermotogota</taxon>
        <taxon>Thermotogae</taxon>
        <taxon>Thermotogales</taxon>
        <taxon>Fervidobacteriaceae</taxon>
        <taxon>Fervidobacterium</taxon>
    </lineage>
</organism>
<proteinExistence type="predicted"/>
<feature type="transmembrane region" description="Helical" evidence="1">
    <location>
        <begin position="127"/>
        <end position="148"/>
    </location>
</feature>
<dbReference type="InterPro" id="IPR014535">
    <property type="entry name" value="Hpre_diP_synt_I"/>
</dbReference>
<dbReference type="Gene3D" id="1.10.1760.20">
    <property type="match status" value="1"/>
</dbReference>
<feature type="transmembrane region" description="Helical" evidence="1">
    <location>
        <begin position="67"/>
        <end position="89"/>
    </location>
</feature>
<keyword evidence="1" id="KW-0472">Membrane</keyword>
<accession>A0A7V4KF30</accession>
<protein>
    <submittedName>
        <fullName evidence="2">Gx transporter family protein</fullName>
    </submittedName>
</protein>
<dbReference type="AlphaFoldDB" id="A0A7V4KF30"/>
<keyword evidence="1" id="KW-0812">Transmembrane</keyword>
<dbReference type="InterPro" id="IPR010898">
    <property type="entry name" value="Hpre_diP_synth_I"/>
</dbReference>
<evidence type="ECO:0000256" key="1">
    <source>
        <dbReference type="SAM" id="Phobius"/>
    </source>
</evidence>